<proteinExistence type="predicted"/>
<reference evidence="1" key="1">
    <citation type="submission" date="2021-01" db="EMBL/GenBank/DDBJ databases">
        <title>Whole genome shotgun sequence of Actinoplanes tereljensis NBRC 105297.</title>
        <authorList>
            <person name="Komaki H."/>
            <person name="Tamura T."/>
        </authorList>
    </citation>
    <scope>NUCLEOTIDE SEQUENCE</scope>
    <source>
        <strain evidence="1">NBRC 105297</strain>
    </source>
</reference>
<gene>
    <name evidence="1" type="ORF">Ate02nite_84960</name>
</gene>
<dbReference type="EMBL" id="BOMY01000054">
    <property type="protein sequence ID" value="GIF25766.1"/>
    <property type="molecule type" value="Genomic_DNA"/>
</dbReference>
<comment type="caution">
    <text evidence="1">The sequence shown here is derived from an EMBL/GenBank/DDBJ whole genome shotgun (WGS) entry which is preliminary data.</text>
</comment>
<dbReference type="Proteomes" id="UP000623608">
    <property type="component" value="Unassembled WGS sequence"/>
</dbReference>
<accession>A0A919NXI8</accession>
<organism evidence="1 2">
    <name type="scientific">Paractinoplanes tereljensis</name>
    <dbReference type="NCBI Taxonomy" id="571912"/>
    <lineage>
        <taxon>Bacteria</taxon>
        <taxon>Bacillati</taxon>
        <taxon>Actinomycetota</taxon>
        <taxon>Actinomycetes</taxon>
        <taxon>Micromonosporales</taxon>
        <taxon>Micromonosporaceae</taxon>
        <taxon>Paractinoplanes</taxon>
    </lineage>
</organism>
<sequence>MDDALVAYGSGHSDGMAGLHDGERAGDPTTGADYQVGVVDGQIAAFEQALVAAIRKALDDKKSDGPGI</sequence>
<dbReference type="RefSeq" id="WP_203813588.1">
    <property type="nucleotide sequence ID" value="NZ_BOMY01000054.1"/>
</dbReference>
<name>A0A919NXI8_9ACTN</name>
<keyword evidence="2" id="KW-1185">Reference proteome</keyword>
<dbReference type="AlphaFoldDB" id="A0A919NXI8"/>
<protein>
    <submittedName>
        <fullName evidence="1">Uncharacterized protein</fullName>
    </submittedName>
</protein>
<evidence type="ECO:0000313" key="1">
    <source>
        <dbReference type="EMBL" id="GIF25766.1"/>
    </source>
</evidence>
<evidence type="ECO:0000313" key="2">
    <source>
        <dbReference type="Proteomes" id="UP000623608"/>
    </source>
</evidence>